<organism evidence="17 18">
    <name type="scientific">Salinomyces thailandicus</name>
    <dbReference type="NCBI Taxonomy" id="706561"/>
    <lineage>
        <taxon>Eukaryota</taxon>
        <taxon>Fungi</taxon>
        <taxon>Dikarya</taxon>
        <taxon>Ascomycota</taxon>
        <taxon>Pezizomycotina</taxon>
        <taxon>Dothideomycetes</taxon>
        <taxon>Dothideomycetidae</taxon>
        <taxon>Mycosphaerellales</taxon>
        <taxon>Teratosphaeriaceae</taxon>
        <taxon>Salinomyces</taxon>
    </lineage>
</organism>
<evidence type="ECO:0000259" key="16">
    <source>
        <dbReference type="PROSITE" id="PS51455"/>
    </source>
</evidence>
<feature type="compositionally biased region" description="Basic and acidic residues" evidence="14">
    <location>
        <begin position="1841"/>
        <end position="1854"/>
    </location>
</feature>
<dbReference type="Pfam" id="PF01363">
    <property type="entry name" value="FYVE"/>
    <property type="match status" value="1"/>
</dbReference>
<evidence type="ECO:0000259" key="15">
    <source>
        <dbReference type="PROSITE" id="PS50178"/>
    </source>
</evidence>
<proteinExistence type="predicted"/>
<dbReference type="OrthoDB" id="158357at2759"/>
<comment type="catalytic activity">
    <reaction evidence="1">
        <text>a 1,2-diacyl-sn-glycero-3-phospho-(1D-myo-inositol-3-phosphate) + ATP = a 1,2-diacyl-sn-glycero-3-phospho-(1D-myo-inositol-3,5-bisphosphate) + ADP + H(+)</text>
        <dbReference type="Rhea" id="RHEA:13609"/>
        <dbReference type="ChEBI" id="CHEBI:15378"/>
        <dbReference type="ChEBI" id="CHEBI:30616"/>
        <dbReference type="ChEBI" id="CHEBI:57923"/>
        <dbReference type="ChEBI" id="CHEBI:58088"/>
        <dbReference type="ChEBI" id="CHEBI:456216"/>
        <dbReference type="EC" id="2.7.1.150"/>
    </reaction>
</comment>
<dbReference type="InterPro" id="IPR000306">
    <property type="entry name" value="Znf_FYVE"/>
</dbReference>
<dbReference type="GO" id="GO:0005524">
    <property type="term" value="F:ATP binding"/>
    <property type="evidence" value="ECO:0007669"/>
    <property type="project" value="UniProtKB-UniRule"/>
</dbReference>
<dbReference type="InterPro" id="IPR011011">
    <property type="entry name" value="Znf_FYVE_PHD"/>
</dbReference>
<dbReference type="InterPro" id="IPR002498">
    <property type="entry name" value="PInositol-4-P-4/5-kinase_core"/>
</dbReference>
<feature type="region of interest" description="Disordered" evidence="14">
    <location>
        <begin position="1907"/>
        <end position="1932"/>
    </location>
</feature>
<evidence type="ECO:0000313" key="18">
    <source>
        <dbReference type="Proteomes" id="UP000308549"/>
    </source>
</evidence>
<dbReference type="SUPFAM" id="SSF56104">
    <property type="entry name" value="SAICAR synthase-like"/>
    <property type="match status" value="1"/>
</dbReference>
<feature type="compositionally biased region" description="Basic and acidic residues" evidence="14">
    <location>
        <begin position="483"/>
        <end position="493"/>
    </location>
</feature>
<reference evidence="17 18" key="1">
    <citation type="submission" date="2017-03" db="EMBL/GenBank/DDBJ databases">
        <title>Genomes of endolithic fungi from Antarctica.</title>
        <authorList>
            <person name="Coleine C."/>
            <person name="Masonjones S."/>
            <person name="Stajich J.E."/>
        </authorList>
    </citation>
    <scope>NUCLEOTIDE SEQUENCE [LARGE SCALE GENOMIC DNA]</scope>
    <source>
        <strain evidence="17 18">CCFEE 6315</strain>
    </source>
</reference>
<feature type="region of interest" description="Disordered" evidence="14">
    <location>
        <begin position="2344"/>
        <end position="2369"/>
    </location>
</feature>
<dbReference type="InterPro" id="IPR027483">
    <property type="entry name" value="PInositol-4-P-4/5-kinase_C_sf"/>
</dbReference>
<evidence type="ECO:0000256" key="1">
    <source>
        <dbReference type="ARBA" id="ARBA00000768"/>
    </source>
</evidence>
<feature type="compositionally biased region" description="Basic and acidic residues" evidence="14">
    <location>
        <begin position="295"/>
        <end position="307"/>
    </location>
</feature>
<dbReference type="InterPro" id="IPR044769">
    <property type="entry name" value="PIKfyve_PIPKc"/>
</dbReference>
<feature type="compositionally biased region" description="Basic and acidic residues" evidence="14">
    <location>
        <begin position="210"/>
        <end position="225"/>
    </location>
</feature>
<evidence type="ECO:0000256" key="6">
    <source>
        <dbReference type="ARBA" id="ARBA00022771"/>
    </source>
</evidence>
<keyword evidence="7 12" id="KW-0418">Kinase</keyword>
<dbReference type="Proteomes" id="UP000308549">
    <property type="component" value="Unassembled WGS sequence"/>
</dbReference>
<evidence type="ECO:0000256" key="4">
    <source>
        <dbReference type="ARBA" id="ARBA00022723"/>
    </source>
</evidence>
<dbReference type="GO" id="GO:0000285">
    <property type="term" value="F:1-phosphatidylinositol-3-phosphate 5-kinase activity"/>
    <property type="evidence" value="ECO:0007669"/>
    <property type="project" value="UniProtKB-EC"/>
</dbReference>
<keyword evidence="5 12" id="KW-0547">Nucleotide-binding</keyword>
<name>A0A4U0TMR4_9PEZI</name>
<evidence type="ECO:0000256" key="12">
    <source>
        <dbReference type="PROSITE-ProRule" id="PRU00781"/>
    </source>
</evidence>
<dbReference type="PROSITE" id="PS50178">
    <property type="entry name" value="ZF_FYVE"/>
    <property type="match status" value="1"/>
</dbReference>
<accession>A0A4U0TMR4</accession>
<evidence type="ECO:0000256" key="3">
    <source>
        <dbReference type="ARBA" id="ARBA00022679"/>
    </source>
</evidence>
<feature type="region of interest" description="Disordered" evidence="14">
    <location>
        <begin position="159"/>
        <end position="355"/>
    </location>
</feature>
<feature type="compositionally biased region" description="Polar residues" evidence="14">
    <location>
        <begin position="263"/>
        <end position="274"/>
    </location>
</feature>
<feature type="region of interest" description="Disordered" evidence="14">
    <location>
        <begin position="1694"/>
        <end position="1721"/>
    </location>
</feature>
<dbReference type="GO" id="GO:0010008">
    <property type="term" value="C:endosome membrane"/>
    <property type="evidence" value="ECO:0007669"/>
    <property type="project" value="TreeGrafter"/>
</dbReference>
<dbReference type="InterPro" id="IPR027409">
    <property type="entry name" value="GroEL-like_apical_dom_sf"/>
</dbReference>
<dbReference type="Gene3D" id="3.30.810.10">
    <property type="entry name" value="2-Layer Sandwich"/>
    <property type="match status" value="1"/>
</dbReference>
<dbReference type="FunFam" id="3.30.810.10:FF:000001">
    <property type="entry name" value="1-phosphatidylinositol 3-phosphate 5-kinase FAB1"/>
    <property type="match status" value="1"/>
</dbReference>
<feature type="compositionally biased region" description="Low complexity" evidence="14">
    <location>
        <begin position="327"/>
        <end position="340"/>
    </location>
</feature>
<evidence type="ECO:0000256" key="7">
    <source>
        <dbReference type="ARBA" id="ARBA00022777"/>
    </source>
</evidence>
<evidence type="ECO:0000256" key="10">
    <source>
        <dbReference type="ARBA" id="ARBA00075294"/>
    </source>
</evidence>
<dbReference type="PANTHER" id="PTHR45748">
    <property type="entry name" value="1-PHOSPHATIDYLINOSITOL 3-PHOSPHATE 5-KINASE-RELATED"/>
    <property type="match status" value="1"/>
</dbReference>
<dbReference type="SMART" id="SM00064">
    <property type="entry name" value="FYVE"/>
    <property type="match status" value="1"/>
</dbReference>
<dbReference type="InterPro" id="IPR013083">
    <property type="entry name" value="Znf_RING/FYVE/PHD"/>
</dbReference>
<dbReference type="CDD" id="cd17300">
    <property type="entry name" value="PIPKc_PIKfyve"/>
    <property type="match status" value="1"/>
</dbReference>
<feature type="region of interest" description="Disordered" evidence="14">
    <location>
        <begin position="2015"/>
        <end position="2039"/>
    </location>
</feature>
<dbReference type="SUPFAM" id="SSF57903">
    <property type="entry name" value="FYVE/PHD zinc finger"/>
    <property type="match status" value="1"/>
</dbReference>
<feature type="region of interest" description="Disordered" evidence="14">
    <location>
        <begin position="1549"/>
        <end position="1568"/>
    </location>
</feature>
<dbReference type="GO" id="GO:0008270">
    <property type="term" value="F:zinc ion binding"/>
    <property type="evidence" value="ECO:0007669"/>
    <property type="project" value="UniProtKB-KW"/>
</dbReference>
<feature type="compositionally biased region" description="Basic and acidic residues" evidence="14">
    <location>
        <begin position="2344"/>
        <end position="2357"/>
    </location>
</feature>
<feature type="domain" description="FYVE-type" evidence="15">
    <location>
        <begin position="396"/>
        <end position="455"/>
    </location>
</feature>
<dbReference type="EC" id="2.7.1.150" evidence="2"/>
<dbReference type="GO" id="GO:0000329">
    <property type="term" value="C:fungal-type vacuole membrane"/>
    <property type="evidence" value="ECO:0007669"/>
    <property type="project" value="TreeGrafter"/>
</dbReference>
<sequence length="2369" mass="265750">MAPEREPPSPSASSALLPFFGTTSRRGSLASINSRREIDKDVLAQTLDQIHGSASRSEALTSFHDFDGGRGGAKEIVSNGMNGLYNRLKQSVGGGSPRRRPKSSGSKESVDTESIQSAISTPRVAPTLTLKKPPADSGSVSTTSVAASPVLASFAGSGLVAELKQPPPNSRPQSTEPRESFDRQDDVSVRDYVPRQENSNAGKDVPSQDDLDRARNALLEDDRSESATQALARVLSHHEVQINERPKQQRSVQIGEERASRASDASLQDTSGRSLSALRATLDNGGLRPQSAHKTTQEARSTSEVRRPPMAHVGASHLPGFEPSRASSTTDGGEGSSSSTAQKPAPKPALDPSPNINIALQRRRTDPKPLATTAHPTHVPTQLKRRVISKEFWMRDENAKDCFYCGQTFSTFRRKHHCRACGQIFDAKCTSLVPGRPFGQPGTLRLCKPCEAMIYGSDDDESTVFSDDGDDTVRSPMTLHLGAEESEHPRELDGSAFTRPGTGEMPTPSIGIPASRRNREAKRRSAVIEFNAAPTLARPSSSHSLISLARRPRSASHRRYGSRHQNLRGLRSSVDERGPFYQDLRGDPEKKTNLPAFHNDNIIDPDLAPFLSDEESDDDDQPNILTALEQGASPGERERLGLGGLFASAMKRSRTKHGDRGTTASSVRGVKEDDTHSQITKQVPKLNRKRNPSMSSVHLGRPSPRRTRSNMLLKTVESDSFETRPITPVAPDSFGSDVIRSSSMHGSGAPPVELNRASLEHVRRLLMQLLNDNQIENAPAWQKALLPILLQCTDDVKPDVYRGDDMDIRHYVKLKKVPGGRPGDIGYVSGVVFSKNVALKSMARSIRRPRIAIVTFAIEYARHQTHFMSLEPVIAQEREYLHNLVGRIAALKPQLLLVQRNVSGLALRLLEQAGITVAFNIKESVLAAVARVTETTMIKSVDKLAIEPGHLGQCGSFEVKTYVHQGLRRTYIYLSGCEAELGCTIVLRGADTKALRKIKRITEFMCYVVYNLKLETTLLRDEFASIPSSTQDQLTSHEGVNRHRDTPKALVPHLIRAQSDGETSSKYEELEEESRTRILSASPFVVFMQPYLLTQLREQERKLTTYKKLRDQYAAADEEGNDEKRDVIDDFAMVNVEMVNAPASKDQPKAVREYLRAVHQAQFEKTMHTYDTQKRLWESFMAGNATPFDPLSHQEIAVLHSNVSSITSAPCTGPEIMGIIFYAGYGRVEPQFDEDCTLGQYVEDQLLSAVKQCKDCGKRLYDHHQQYVHGDGQLSISVQRYDPRHDPKLPNVRDLILMWSVCRICRAETPVVPMSDDTWKYSFAKYLELSFWSSPLRPRAGICEHDIHKDFLRCFSLQNMVVRVQFDPIDIYDVVVPRSTVTWKVEADLSVKNEQFTHFLNRLNAFTDSIRKRLDSINVDTLDEKTATEAHDKIDTLRQRAEEDFSELLGKLRQKYANSRYYEVIPLNRALRFMDEKAIAWDEEFNNFERDYFPSETDIRKLATLQLKNMFLESQPSSGSVVSDTSDTEEGTEMKPMITNVPKRHTAEELKSEKAHDVMSSTLEEHRNSRDISAEISAMASGESADALGSSLGKRFSSREEQEAVDGKNVKHLDLAVSPRSTDNDLTDDLRSFQEHFEQEKRPEMKDRDEPFAIQPKPLSSGLLERIEQIRNTRAATGTDAQEVPQSRIPRLVDLPRRDHSPGAPPLMRAQSQPGHVPRRSADMKTEHSTDAMAIPVPPSPDVHPLEKRIGERLGVSRLASKVGRMTPSLIPRSIPHKSDESTSTSVSALAKHFEQMSREFEKERLKERRQRAMRSRQARANPLASSRPVVEVYRNATEAVGERNAEQAVRDQLEQGDPTVPLATSESAPAAPVDTSNESPELAQDLESSHSTLARAEQELMMGQSDESLDETQARARDLSDPASAESTLLSPSTAPEMELTIPDHRKNVWFKYLADFWSKRSASGWTNLEYPLHPTEHVFEDSDIIVREDEPSSVIALSLACVDYLNKVQDFRSHPSKQGRKHAHAASQASNSGATERDEQAKAIEASLLSDTGTHMKYSFAHGPVKASCKIFYAESFDALRRRCGVADRFVESMSRCLKFDSKGGKTKSLFLRTLDQRFIIKSLQEVELKAFTKFAPDYFAFMSYTLFHGVPSVIAKMFGLFQITIKNPITGVDFSYYLLVMENLFYERTPNRRFDLKGSMRNRKIEVTGQPDEVLLDENLVESIFEKPLFVREHARKLMQASVWNDTMWLCKQNVMDYSLMAGFDDEKKEIIVGIIDCIRTYTWDKKLESWIKDRGKNKPTITSPKDYRNRFRVSMMQYILVSPNCWHQFQAAMVPPKTLKEEREERAMEEADAGRLMSRVKSERT</sequence>
<dbReference type="Gene3D" id="3.30.800.10">
    <property type="entry name" value="Phosphatidylinositol Phosphate Kinase II Beta"/>
    <property type="match status" value="1"/>
</dbReference>
<dbReference type="InterPro" id="IPR002423">
    <property type="entry name" value="Cpn60/GroEL/TCP-1"/>
</dbReference>
<dbReference type="PROSITE" id="PS51455">
    <property type="entry name" value="PIPK"/>
    <property type="match status" value="1"/>
</dbReference>
<feature type="region of interest" description="Disordered" evidence="14">
    <location>
        <begin position="1841"/>
        <end position="1891"/>
    </location>
</feature>
<feature type="compositionally biased region" description="Basic and acidic residues" evidence="14">
    <location>
        <begin position="236"/>
        <end position="247"/>
    </location>
</feature>
<dbReference type="FunFam" id="3.30.40.10:FF:000283">
    <property type="entry name" value="1-phosphatidylinositol-3-phosphate 5-kinase (Fab1)"/>
    <property type="match status" value="1"/>
</dbReference>
<keyword evidence="8" id="KW-0862">Zinc</keyword>
<dbReference type="FunFam" id="3.30.800.10:FF:000005">
    <property type="entry name" value="1-phosphatidylinositol-3-phosphate 5-kinase (Fab1)"/>
    <property type="match status" value="1"/>
</dbReference>
<evidence type="ECO:0000256" key="2">
    <source>
        <dbReference type="ARBA" id="ARBA00012009"/>
    </source>
</evidence>
<dbReference type="InterPro" id="IPR017455">
    <property type="entry name" value="Znf_FYVE-rel"/>
</dbReference>
<feature type="compositionally biased region" description="Basic and acidic residues" evidence="14">
    <location>
        <begin position="176"/>
        <end position="194"/>
    </location>
</feature>
<evidence type="ECO:0000256" key="13">
    <source>
        <dbReference type="SAM" id="Coils"/>
    </source>
</evidence>
<dbReference type="Pfam" id="PF00118">
    <property type="entry name" value="Cpn60_TCP1"/>
    <property type="match status" value="1"/>
</dbReference>
<keyword evidence="6 11" id="KW-0863">Zinc-finger</keyword>
<dbReference type="PANTHER" id="PTHR45748:SF7">
    <property type="entry name" value="1-PHOSPHATIDYLINOSITOL 3-PHOSPHATE 5-KINASE-RELATED"/>
    <property type="match status" value="1"/>
</dbReference>
<dbReference type="Pfam" id="PF01504">
    <property type="entry name" value="PIP5K"/>
    <property type="match status" value="1"/>
</dbReference>
<dbReference type="InterPro" id="IPR027484">
    <property type="entry name" value="PInositol-4-P-5-kinase_N"/>
</dbReference>
<feature type="region of interest" description="Disordered" evidence="14">
    <location>
        <begin position="1"/>
        <end position="20"/>
    </location>
</feature>
<keyword evidence="3 12" id="KW-0808">Transferase</keyword>
<feature type="compositionally biased region" description="Basic residues" evidence="14">
    <location>
        <begin position="550"/>
        <end position="566"/>
    </location>
</feature>
<feature type="region of interest" description="Disordered" evidence="14">
    <location>
        <begin position="87"/>
        <end position="144"/>
    </location>
</feature>
<dbReference type="Gene3D" id="3.50.7.10">
    <property type="entry name" value="GroEL"/>
    <property type="match status" value="1"/>
</dbReference>
<dbReference type="Gene3D" id="3.30.40.10">
    <property type="entry name" value="Zinc/RING finger domain, C3HC4 (zinc finger)"/>
    <property type="match status" value="1"/>
</dbReference>
<protein>
    <recommendedName>
        <fullName evidence="2">1-phosphatidylinositol-3-phosphate 5-kinase</fullName>
        <ecNumber evidence="2">2.7.1.150</ecNumber>
    </recommendedName>
    <alternativeName>
        <fullName evidence="10">Type III PIP kinase</fullName>
    </alternativeName>
</protein>
<keyword evidence="18" id="KW-1185">Reference proteome</keyword>
<dbReference type="FunFam" id="3.50.7.10:FF:000007">
    <property type="entry name" value="1-phosphatidylinositol 3-phosphate 5-kinase isoform X1"/>
    <property type="match status" value="1"/>
</dbReference>
<feature type="coiled-coil region" evidence="13">
    <location>
        <begin position="1096"/>
        <end position="1126"/>
    </location>
</feature>
<feature type="compositionally biased region" description="Basic residues" evidence="14">
    <location>
        <begin position="2016"/>
        <end position="2026"/>
    </location>
</feature>
<feature type="region of interest" description="Disordered" evidence="14">
    <location>
        <begin position="483"/>
        <end position="520"/>
    </location>
</feature>
<feature type="domain" description="PIPK" evidence="16">
    <location>
        <begin position="2008"/>
        <end position="2323"/>
    </location>
</feature>
<dbReference type="SMART" id="SM00330">
    <property type="entry name" value="PIPKc"/>
    <property type="match status" value="1"/>
</dbReference>
<dbReference type="EMBL" id="NAJL01000058">
    <property type="protein sequence ID" value="TKA23260.1"/>
    <property type="molecule type" value="Genomic_DNA"/>
</dbReference>
<gene>
    <name evidence="17" type="ORF">B0A50_07317</name>
</gene>
<dbReference type="GO" id="GO:0046854">
    <property type="term" value="P:phosphatidylinositol phosphate biosynthetic process"/>
    <property type="evidence" value="ECO:0007669"/>
    <property type="project" value="TreeGrafter"/>
</dbReference>
<comment type="caution">
    <text evidence="17">The sequence shown here is derived from an EMBL/GenBank/DDBJ whole genome shotgun (WGS) entry which is preliminary data.</text>
</comment>
<keyword evidence="4" id="KW-0479">Metal-binding</keyword>
<feature type="compositionally biased region" description="Basic and acidic residues" evidence="14">
    <location>
        <begin position="573"/>
        <end position="590"/>
    </location>
</feature>
<keyword evidence="13" id="KW-0175">Coiled coil</keyword>
<evidence type="ECO:0000313" key="17">
    <source>
        <dbReference type="EMBL" id="TKA23260.1"/>
    </source>
</evidence>
<evidence type="ECO:0000256" key="5">
    <source>
        <dbReference type="ARBA" id="ARBA00022741"/>
    </source>
</evidence>
<evidence type="ECO:0000256" key="11">
    <source>
        <dbReference type="PROSITE-ProRule" id="PRU00091"/>
    </source>
</evidence>
<dbReference type="SUPFAM" id="SSF52029">
    <property type="entry name" value="GroEL apical domain-like"/>
    <property type="match status" value="1"/>
</dbReference>
<feature type="region of interest" description="Disordered" evidence="14">
    <location>
        <begin position="539"/>
        <end position="590"/>
    </location>
</feature>
<dbReference type="CDD" id="cd03334">
    <property type="entry name" value="Fab1_TCP"/>
    <property type="match status" value="1"/>
</dbReference>
<keyword evidence="9 12" id="KW-0067">ATP-binding</keyword>
<evidence type="ECO:0000256" key="8">
    <source>
        <dbReference type="ARBA" id="ARBA00022833"/>
    </source>
</evidence>
<evidence type="ECO:0000256" key="14">
    <source>
        <dbReference type="SAM" id="MobiDB-lite"/>
    </source>
</evidence>
<evidence type="ECO:0000256" key="9">
    <source>
        <dbReference type="ARBA" id="ARBA00022840"/>
    </source>
</evidence>
<feature type="region of interest" description="Disordered" evidence="14">
    <location>
        <begin position="651"/>
        <end position="706"/>
    </location>
</feature>